<sequence length="392" mass="43310">MDTVEYGIAHASRLMTDFAERTGLVGSQQSPQRYLWTDAFAVCNFLGLARLTGESRYLELARHLVDQVHHVLGRYRTDDARTGWLSGLDEREGEAHPTRGGLRIGKPLPERQPEEPLDHRLEWDRDGQYFHYLTKWMHALDQVSRATGDPRFNLWARELAEVAHATFTHGPPGRRQMVWKMSTDLSRPLVPSMGQHDPLDGLITCVQLEATRVLLSGAAAGPGPRRAVEDFAAMLHTTELRTDDPLGLGGLLSDAGRVAQLGTQGAFRDGTLLESLLTAALEGLSLYSLYGERSQPASRRLAFRELGLAIGLSSIGLIQPAVDERTAQQLMSATALGSELASFWLAPEHRAVRSWTEHRDINEVMLATSLVPEGYLVLEGFGGWRADVTDSA</sequence>
<reference evidence="3" key="1">
    <citation type="submission" date="2016-11" db="EMBL/GenBank/DDBJ databases">
        <authorList>
            <person name="Shukria A."/>
            <person name="Stevens D.C."/>
        </authorList>
    </citation>
    <scope>NUCLEOTIDE SEQUENCE [LARGE SCALE GENOMIC DNA]</scope>
    <source>
        <strain evidence="3">Cbfe23</strain>
    </source>
</reference>
<dbReference type="SUPFAM" id="SSF48208">
    <property type="entry name" value="Six-hairpin glycosidases"/>
    <property type="match status" value="1"/>
</dbReference>
<dbReference type="GO" id="GO:0005975">
    <property type="term" value="P:carbohydrate metabolic process"/>
    <property type="evidence" value="ECO:0007669"/>
    <property type="project" value="InterPro"/>
</dbReference>
<keyword evidence="3" id="KW-1185">Reference proteome</keyword>
<dbReference type="InterPro" id="IPR008928">
    <property type="entry name" value="6-hairpin_glycosidase_sf"/>
</dbReference>
<name>A0A1L9B5L3_9BACT</name>
<accession>A0A1L9B5L3</accession>
<dbReference type="Proteomes" id="UP000182229">
    <property type="component" value="Unassembled WGS sequence"/>
</dbReference>
<proteinExistence type="predicted"/>
<dbReference type="AlphaFoldDB" id="A0A1L9B5L3"/>
<reference evidence="2 3" key="2">
    <citation type="submission" date="2016-12" db="EMBL/GenBank/DDBJ databases">
        <title>Draft Genome Sequence of Cystobacter ferrugineus Strain Cbfe23.</title>
        <authorList>
            <person name="Akbar S."/>
            <person name="Dowd S.E."/>
            <person name="Stevens D.C."/>
        </authorList>
    </citation>
    <scope>NUCLEOTIDE SEQUENCE [LARGE SCALE GENOMIC DNA]</scope>
    <source>
        <strain evidence="2 3">Cbfe23</strain>
    </source>
</reference>
<gene>
    <name evidence="2" type="ORF">BON30_29325</name>
</gene>
<evidence type="ECO:0000313" key="3">
    <source>
        <dbReference type="Proteomes" id="UP000182229"/>
    </source>
</evidence>
<comment type="caution">
    <text evidence="2">The sequence shown here is derived from an EMBL/GenBank/DDBJ whole genome shotgun (WGS) entry which is preliminary data.</text>
</comment>
<evidence type="ECO:0000256" key="1">
    <source>
        <dbReference type="SAM" id="MobiDB-lite"/>
    </source>
</evidence>
<organism evidence="2 3">
    <name type="scientific">Cystobacter ferrugineus</name>
    <dbReference type="NCBI Taxonomy" id="83449"/>
    <lineage>
        <taxon>Bacteria</taxon>
        <taxon>Pseudomonadati</taxon>
        <taxon>Myxococcota</taxon>
        <taxon>Myxococcia</taxon>
        <taxon>Myxococcales</taxon>
        <taxon>Cystobacterineae</taxon>
        <taxon>Archangiaceae</taxon>
        <taxon>Cystobacter</taxon>
    </lineage>
</organism>
<dbReference type="RefSeq" id="WP_071901867.1">
    <property type="nucleotide sequence ID" value="NZ_MPIN01000008.1"/>
</dbReference>
<evidence type="ECO:0000313" key="2">
    <source>
        <dbReference type="EMBL" id="OJH37535.1"/>
    </source>
</evidence>
<feature type="region of interest" description="Disordered" evidence="1">
    <location>
        <begin position="89"/>
        <end position="114"/>
    </location>
</feature>
<dbReference type="STRING" id="83449.BON30_29325"/>
<protein>
    <submittedName>
        <fullName evidence="2">Uncharacterized protein</fullName>
    </submittedName>
</protein>
<dbReference type="EMBL" id="MPIN01000008">
    <property type="protein sequence ID" value="OJH37535.1"/>
    <property type="molecule type" value="Genomic_DNA"/>
</dbReference>
<dbReference type="OrthoDB" id="1416286at2"/>